<dbReference type="EMBL" id="PUIB01000019">
    <property type="protein sequence ID" value="PQO31573.1"/>
    <property type="molecule type" value="Genomic_DNA"/>
</dbReference>
<name>A0A2S8FHE9_9BACT</name>
<evidence type="ECO:0008006" key="3">
    <source>
        <dbReference type="Google" id="ProtNLM"/>
    </source>
</evidence>
<evidence type="ECO:0000313" key="1">
    <source>
        <dbReference type="EMBL" id="PQO31573.1"/>
    </source>
</evidence>
<protein>
    <recommendedName>
        <fullName evidence="3">Prepilin-type cleavage/methylation domain-containing protein</fullName>
    </recommendedName>
</protein>
<comment type="caution">
    <text evidence="1">The sequence shown here is derived from an EMBL/GenBank/DDBJ whole genome shotgun (WGS) entry which is preliminary data.</text>
</comment>
<sequence>MSVVECVMALAVMGAMLTTLLSIQVVQSTRLGLDNQRMRAEQTLGNLADRILAAKSEQLTVDSLTAWAQEAEQEENLPANTIQVVVHTETNPIKGQRIELIWQPPTKQLPSHRLVVWRFAAESSPVEEDPA</sequence>
<gene>
    <name evidence="1" type="ORF">C5Y98_19330</name>
</gene>
<dbReference type="RefSeq" id="WP_105356616.1">
    <property type="nucleotide sequence ID" value="NZ_PUIB01000019.1"/>
</dbReference>
<dbReference type="AlphaFoldDB" id="A0A2S8FHE9"/>
<dbReference type="OrthoDB" id="284670at2"/>
<proteinExistence type="predicted"/>
<accession>A0A2S8FHE9</accession>
<reference evidence="1 2" key="1">
    <citation type="submission" date="2018-02" db="EMBL/GenBank/DDBJ databases">
        <title>Comparative genomes isolates from brazilian mangrove.</title>
        <authorList>
            <person name="Araujo J.E."/>
            <person name="Taketani R.G."/>
            <person name="Silva M.C.P."/>
            <person name="Loureco M.V."/>
            <person name="Andreote F.D."/>
        </authorList>
    </citation>
    <scope>NUCLEOTIDE SEQUENCE [LARGE SCALE GENOMIC DNA]</scope>
    <source>
        <strain evidence="1 2">NAP PRIS-MGV</strain>
    </source>
</reference>
<dbReference type="Proteomes" id="UP000239388">
    <property type="component" value="Unassembled WGS sequence"/>
</dbReference>
<organism evidence="1 2">
    <name type="scientific">Blastopirellula marina</name>
    <dbReference type="NCBI Taxonomy" id="124"/>
    <lineage>
        <taxon>Bacteria</taxon>
        <taxon>Pseudomonadati</taxon>
        <taxon>Planctomycetota</taxon>
        <taxon>Planctomycetia</taxon>
        <taxon>Pirellulales</taxon>
        <taxon>Pirellulaceae</taxon>
        <taxon>Blastopirellula</taxon>
    </lineage>
</organism>
<evidence type="ECO:0000313" key="2">
    <source>
        <dbReference type="Proteomes" id="UP000239388"/>
    </source>
</evidence>